<dbReference type="Proteomes" id="UP000185728">
    <property type="component" value="Unassembled WGS sequence"/>
</dbReference>
<comment type="caution">
    <text evidence="1">The sequence shown here is derived from an EMBL/GenBank/DDBJ whole genome shotgun (WGS) entry which is preliminary data.</text>
</comment>
<proteinExistence type="predicted"/>
<sequence length="142" mass="16608">MPSRKTLQSISHNFARSFTSLVNYVETDYFLDLLLKKMRQTGRNRLEVDILKNEITPKELITTEIEASIRSWNKWFPELVKSNGSSMDFVISAKMTITFDLSMGRPYAKDSQYTESPFFCEITIIDDRGKEYRHEHKDVVLS</sequence>
<reference evidence="1 2" key="1">
    <citation type="submission" date="2017-01" db="EMBL/GenBank/DDBJ databases">
        <authorList>
            <person name="Varghese N."/>
            <person name="Submissions S."/>
        </authorList>
    </citation>
    <scope>NUCLEOTIDE SEQUENCE [LARGE SCALE GENOMIC DNA]</scope>
    <source>
        <strain evidence="1 2">DSM 2061</strain>
    </source>
</reference>
<protein>
    <submittedName>
        <fullName evidence="1">Uncharacterized protein</fullName>
    </submittedName>
</protein>
<dbReference type="EMBL" id="FTOB01000002">
    <property type="protein sequence ID" value="SIS53973.1"/>
    <property type="molecule type" value="Genomic_DNA"/>
</dbReference>
<organism evidence="1 2">
    <name type="scientific">Zobellia uliginosa</name>
    <dbReference type="NCBI Taxonomy" id="143224"/>
    <lineage>
        <taxon>Bacteria</taxon>
        <taxon>Pseudomonadati</taxon>
        <taxon>Bacteroidota</taxon>
        <taxon>Flavobacteriia</taxon>
        <taxon>Flavobacteriales</taxon>
        <taxon>Flavobacteriaceae</taxon>
        <taxon>Zobellia</taxon>
    </lineage>
</organism>
<keyword evidence="2" id="KW-1185">Reference proteome</keyword>
<gene>
    <name evidence="1" type="ORF">SAMN05421766_102631</name>
</gene>
<name>A0ABY1KNL1_9FLAO</name>
<accession>A0ABY1KNL1</accession>
<dbReference type="RefSeq" id="WP_076454409.1">
    <property type="nucleotide sequence ID" value="NZ_FTOB01000002.1"/>
</dbReference>
<evidence type="ECO:0000313" key="1">
    <source>
        <dbReference type="EMBL" id="SIS53973.1"/>
    </source>
</evidence>
<evidence type="ECO:0000313" key="2">
    <source>
        <dbReference type="Proteomes" id="UP000185728"/>
    </source>
</evidence>